<feature type="region of interest" description="Disordered" evidence="2">
    <location>
        <begin position="311"/>
        <end position="458"/>
    </location>
</feature>
<organism evidence="3 4">
    <name type="scientific">Cerrena zonata</name>
    <dbReference type="NCBI Taxonomy" id="2478898"/>
    <lineage>
        <taxon>Eukaryota</taxon>
        <taxon>Fungi</taxon>
        <taxon>Dikarya</taxon>
        <taxon>Basidiomycota</taxon>
        <taxon>Agaricomycotina</taxon>
        <taxon>Agaricomycetes</taxon>
        <taxon>Polyporales</taxon>
        <taxon>Cerrenaceae</taxon>
        <taxon>Cerrena</taxon>
    </lineage>
</organism>
<dbReference type="EMBL" id="JASBNA010000005">
    <property type="protein sequence ID" value="KAK7691729.1"/>
    <property type="molecule type" value="Genomic_DNA"/>
</dbReference>
<keyword evidence="1" id="KW-0175">Coiled coil</keyword>
<sequence length="458" mass="51650">MISNTYCDISILSDGRDAVSVKTEGRRNKVTLKAEEIYSLKINNKFPHNSPFVLHSRLNVMVLDVLVIGPGEDITCPIPKLSNWLKRQTSDVETEKINFDIFPLKCWKMQEGAEVPHEDITAFGSRRMHADDLLDPKPAWSSYFAVPSDVSVAYCSSPTRPLYSLSVNIKFLRTPTEIDILQDKLGGTETALKQMTTKWLASQTIEKGLRRELKKEKETRIKLQNDLEASEKQRAGAEGQLNQTKVKLESVTTRMTEMTAPLKKEVQRLEAEAKILRAKNEEMQAMSTKLTSLDGLFNNIIEERQQLLSRLGTPNRGGIPPERASLSPLKRKISSTDIDEPEDRSVRQRMSNWPATLRSEEISGHNDQLRTPLSPVQPPVESLRIKSSLLPPTHKLPNKPRSTPSVRVIRSGPAQPLFLPSPTSSSSGSGRKDTPIPRGHDVYWDQAYRTSDPRRSRR</sequence>
<proteinExistence type="predicted"/>
<accession>A0AAW0GKQ1</accession>
<dbReference type="Proteomes" id="UP001385951">
    <property type="component" value="Unassembled WGS sequence"/>
</dbReference>
<gene>
    <name evidence="3" type="ORF">QCA50_005129</name>
</gene>
<evidence type="ECO:0000313" key="3">
    <source>
        <dbReference type="EMBL" id="KAK7691729.1"/>
    </source>
</evidence>
<feature type="compositionally biased region" description="Basic and acidic residues" evidence="2">
    <location>
        <begin position="430"/>
        <end position="443"/>
    </location>
</feature>
<evidence type="ECO:0000313" key="4">
    <source>
        <dbReference type="Proteomes" id="UP001385951"/>
    </source>
</evidence>
<protein>
    <submittedName>
        <fullName evidence="3">Uncharacterized protein</fullName>
    </submittedName>
</protein>
<feature type="coiled-coil region" evidence="1">
    <location>
        <begin position="206"/>
        <end position="286"/>
    </location>
</feature>
<evidence type="ECO:0000256" key="1">
    <source>
        <dbReference type="SAM" id="Coils"/>
    </source>
</evidence>
<evidence type="ECO:0000256" key="2">
    <source>
        <dbReference type="SAM" id="MobiDB-lite"/>
    </source>
</evidence>
<keyword evidence="4" id="KW-1185">Reference proteome</keyword>
<feature type="compositionally biased region" description="Low complexity" evidence="2">
    <location>
        <begin position="420"/>
        <end position="429"/>
    </location>
</feature>
<dbReference type="AlphaFoldDB" id="A0AAW0GKQ1"/>
<comment type="caution">
    <text evidence="3">The sequence shown here is derived from an EMBL/GenBank/DDBJ whole genome shotgun (WGS) entry which is preliminary data.</text>
</comment>
<name>A0AAW0GKQ1_9APHY</name>
<reference evidence="3 4" key="1">
    <citation type="submission" date="2022-09" db="EMBL/GenBank/DDBJ databases">
        <authorList>
            <person name="Palmer J.M."/>
        </authorList>
    </citation>
    <scope>NUCLEOTIDE SEQUENCE [LARGE SCALE GENOMIC DNA]</scope>
    <source>
        <strain evidence="3 4">DSM 7382</strain>
    </source>
</reference>
<feature type="compositionally biased region" description="Basic and acidic residues" evidence="2">
    <location>
        <begin position="358"/>
        <end position="368"/>
    </location>
</feature>